<proteinExistence type="predicted"/>
<dbReference type="Gene3D" id="4.10.240.10">
    <property type="entry name" value="Zn(2)-C6 fungal-type DNA-binding domain"/>
    <property type="match status" value="1"/>
</dbReference>
<dbReference type="Pfam" id="PF11951">
    <property type="entry name" value="Fungal_trans_2"/>
    <property type="match status" value="1"/>
</dbReference>
<gene>
    <name evidence="6" type="ORF">N7458_008402</name>
</gene>
<dbReference type="GO" id="GO:0005634">
    <property type="term" value="C:nucleus"/>
    <property type="evidence" value="ECO:0007669"/>
    <property type="project" value="UniProtKB-SubCell"/>
</dbReference>
<evidence type="ECO:0000256" key="3">
    <source>
        <dbReference type="ARBA" id="ARBA00023125"/>
    </source>
</evidence>
<evidence type="ECO:0000256" key="1">
    <source>
        <dbReference type="ARBA" id="ARBA00004123"/>
    </source>
</evidence>
<comment type="caution">
    <text evidence="6">The sequence shown here is derived from an EMBL/GenBank/DDBJ whole genome shotgun (WGS) entry which is preliminary data.</text>
</comment>
<name>A0AAD6C4S2_9EURO</name>
<dbReference type="RefSeq" id="XP_056764610.1">
    <property type="nucleotide sequence ID" value="XM_056911784.1"/>
</dbReference>
<dbReference type="GeneID" id="81602027"/>
<dbReference type="Proteomes" id="UP001213681">
    <property type="component" value="Unassembled WGS sequence"/>
</dbReference>
<dbReference type="InterPro" id="IPR036864">
    <property type="entry name" value="Zn2-C6_fun-type_DNA-bd_sf"/>
</dbReference>
<evidence type="ECO:0000256" key="5">
    <source>
        <dbReference type="ARBA" id="ARBA00023242"/>
    </source>
</evidence>
<protein>
    <recommendedName>
        <fullName evidence="8">Zn(2)-C6 fungal-type domain-containing protein</fullName>
    </recommendedName>
</protein>
<dbReference type="InterPro" id="IPR001138">
    <property type="entry name" value="Zn2Cys6_DnaBD"/>
</dbReference>
<dbReference type="GO" id="GO:0045944">
    <property type="term" value="P:positive regulation of transcription by RNA polymerase II"/>
    <property type="evidence" value="ECO:0007669"/>
    <property type="project" value="TreeGrafter"/>
</dbReference>
<sequence>MTTTKEIKSCDPCRLLHHKCERPQLHSFRAHRPILTILEGDGNLPQCGRCTRTGRNCVRGQRQTRFRQARGRGPRTRFPGNQVWVKPPPRVDFVLESGNGELDNTVDLSIGTQPLADGLGFGDNPPTPSPDTPKFPSTAHGFDTLNHNNNTDESQSPVYYGIAEGHELSPKQRSWPLRDPEEAFLLKHFVDRTSSFFDCTDYQRHFAVHIPNRARYCDTLFNAIMALSARQLSCTTSYDAFVSAQYYQACLETLIPALNDQEVTMDDDLLAATVILRLLEEFDVPLAGSDLRGHSFGTRAFIQGPPPSMTRTPSLRQAVYWSGLRQEIYNALSLQQAPDVDLSSLHSLFTALGPDDGDCLWANQAIAHCADVLLFSFGTNPRSTAVHTDLQEQNQHWSDSRPPSFDPYFIGSDNVEIGATFADVRYSSPWHAIGYQYHELAKILLFVHDPGLPTVGPLRRRLAKEADPKYQIRKSVWTMCGVALSNSSVPPAMVVGCMALHLCGDRFTEMVEQEMLIQVLSRTERLHGWPTHALQRQLKETWGTLESD</sequence>
<evidence type="ECO:0000256" key="2">
    <source>
        <dbReference type="ARBA" id="ARBA00023015"/>
    </source>
</evidence>
<keyword evidence="4" id="KW-0804">Transcription</keyword>
<dbReference type="InterPro" id="IPR021858">
    <property type="entry name" value="Fun_TF"/>
</dbReference>
<dbReference type="GO" id="GO:0000976">
    <property type="term" value="F:transcription cis-regulatory region binding"/>
    <property type="evidence" value="ECO:0007669"/>
    <property type="project" value="TreeGrafter"/>
</dbReference>
<keyword evidence="7" id="KW-1185">Reference proteome</keyword>
<accession>A0AAD6C4S2</accession>
<dbReference type="AlphaFoldDB" id="A0AAD6C4S2"/>
<keyword evidence="2" id="KW-0805">Transcription regulation</keyword>
<reference evidence="6" key="1">
    <citation type="submission" date="2022-12" db="EMBL/GenBank/DDBJ databases">
        <authorList>
            <person name="Petersen C."/>
        </authorList>
    </citation>
    <scope>NUCLEOTIDE SEQUENCE</scope>
    <source>
        <strain evidence="6">IBT 16125</strain>
    </source>
</reference>
<evidence type="ECO:0000256" key="4">
    <source>
        <dbReference type="ARBA" id="ARBA00023163"/>
    </source>
</evidence>
<reference evidence="6" key="2">
    <citation type="journal article" date="2023" name="IMA Fungus">
        <title>Comparative genomic study of the Penicillium genus elucidates a diverse pangenome and 15 lateral gene transfer events.</title>
        <authorList>
            <person name="Petersen C."/>
            <person name="Sorensen T."/>
            <person name="Nielsen M.R."/>
            <person name="Sondergaard T.E."/>
            <person name="Sorensen J.L."/>
            <person name="Fitzpatrick D.A."/>
            <person name="Frisvad J.C."/>
            <person name="Nielsen K.L."/>
        </authorList>
    </citation>
    <scope>NUCLEOTIDE SEQUENCE</scope>
    <source>
        <strain evidence="6">IBT 16125</strain>
    </source>
</reference>
<evidence type="ECO:0000313" key="6">
    <source>
        <dbReference type="EMBL" id="KAJ5444530.1"/>
    </source>
</evidence>
<evidence type="ECO:0008006" key="8">
    <source>
        <dbReference type="Google" id="ProtNLM"/>
    </source>
</evidence>
<dbReference type="PANTHER" id="PTHR37534">
    <property type="entry name" value="TRANSCRIPTIONAL ACTIVATOR PROTEIN UGA3"/>
    <property type="match status" value="1"/>
</dbReference>
<evidence type="ECO:0000313" key="7">
    <source>
        <dbReference type="Proteomes" id="UP001213681"/>
    </source>
</evidence>
<comment type="subcellular location">
    <subcellularLocation>
        <location evidence="1">Nucleus</location>
    </subcellularLocation>
</comment>
<organism evidence="6 7">
    <name type="scientific">Penicillium daleae</name>
    <dbReference type="NCBI Taxonomy" id="63821"/>
    <lineage>
        <taxon>Eukaryota</taxon>
        <taxon>Fungi</taxon>
        <taxon>Dikarya</taxon>
        <taxon>Ascomycota</taxon>
        <taxon>Pezizomycotina</taxon>
        <taxon>Eurotiomycetes</taxon>
        <taxon>Eurotiomycetidae</taxon>
        <taxon>Eurotiales</taxon>
        <taxon>Aspergillaceae</taxon>
        <taxon>Penicillium</taxon>
    </lineage>
</organism>
<dbReference type="GO" id="GO:0000981">
    <property type="term" value="F:DNA-binding transcription factor activity, RNA polymerase II-specific"/>
    <property type="evidence" value="ECO:0007669"/>
    <property type="project" value="InterPro"/>
</dbReference>
<dbReference type="EMBL" id="JAPVEA010000007">
    <property type="protein sequence ID" value="KAJ5444530.1"/>
    <property type="molecule type" value="Genomic_DNA"/>
</dbReference>
<dbReference type="CDD" id="cd00067">
    <property type="entry name" value="GAL4"/>
    <property type="match status" value="1"/>
</dbReference>
<dbReference type="SUPFAM" id="SSF57701">
    <property type="entry name" value="Zn2/Cys6 DNA-binding domain"/>
    <property type="match status" value="1"/>
</dbReference>
<keyword evidence="3" id="KW-0238">DNA-binding</keyword>
<dbReference type="PANTHER" id="PTHR37534:SF2">
    <property type="entry name" value="N-ACETYLTRANSFERASE DOMAIN-CONTAINING PROTEIN"/>
    <property type="match status" value="1"/>
</dbReference>
<dbReference type="GO" id="GO:0008270">
    <property type="term" value="F:zinc ion binding"/>
    <property type="evidence" value="ECO:0007669"/>
    <property type="project" value="InterPro"/>
</dbReference>
<keyword evidence="5" id="KW-0539">Nucleus</keyword>